<accession>A0A0H3KW00</accession>
<dbReference type="HOGENOM" id="CLU_3150381_0_0_4"/>
<proteinExistence type="predicted"/>
<dbReference type="STRING" id="395019.BMULJ_04689"/>
<gene>
    <name evidence="1" type="ordered locus">BMULJ_04689</name>
</gene>
<dbReference type="KEGG" id="bmj:BMULJ_04689"/>
<evidence type="ECO:0000313" key="1">
    <source>
        <dbReference type="EMBL" id="BAG46539.1"/>
    </source>
</evidence>
<dbReference type="RefSeq" id="WP_012467998.1">
    <property type="nucleotide sequence ID" value="NC_010805.1"/>
</dbReference>
<name>A0A0H3KW00_BURM1</name>
<dbReference type="AlphaFoldDB" id="A0A0H3KW00"/>
<dbReference type="EMBL" id="AP009386">
    <property type="protein sequence ID" value="BAG46539.1"/>
    <property type="molecule type" value="Genomic_DNA"/>
</dbReference>
<dbReference type="Proteomes" id="UP000008815">
    <property type="component" value="Chromosome 2"/>
</dbReference>
<sequence>MSDTDDDWTEPEKEIDDGYARCPHGMPKWDCDWCRESEDIERVGGTSE</sequence>
<protein>
    <submittedName>
        <fullName evidence="1">Bacteriophage protein</fullName>
    </submittedName>
</protein>
<reference evidence="1 2" key="1">
    <citation type="submission" date="2007-04" db="EMBL/GenBank/DDBJ databases">
        <title>Complete genome sequence of Burkholderia multivorans ATCC 17616.</title>
        <authorList>
            <person name="Ohtsubo Y."/>
            <person name="Yamashita A."/>
            <person name="Kurokawa K."/>
            <person name="Takami H."/>
            <person name="Yuhara S."/>
            <person name="Nishiyama E."/>
            <person name="Endo R."/>
            <person name="Miyazaki R."/>
            <person name="Ono A."/>
            <person name="Yano K."/>
            <person name="Ito M."/>
            <person name="Sota M."/>
            <person name="Yuji N."/>
            <person name="Hattori M."/>
            <person name="Tsuda M."/>
        </authorList>
    </citation>
    <scope>NUCLEOTIDE SEQUENCE [LARGE SCALE GENOMIC DNA]</scope>
    <source>
        <strain evidence="2">ATCC 17616 / 249</strain>
    </source>
</reference>
<evidence type="ECO:0000313" key="2">
    <source>
        <dbReference type="Proteomes" id="UP000008815"/>
    </source>
</evidence>
<keyword evidence="2" id="KW-1185">Reference proteome</keyword>
<organism evidence="1 2">
    <name type="scientific">Burkholderia multivorans (strain ATCC 17616 / 249)</name>
    <dbReference type="NCBI Taxonomy" id="395019"/>
    <lineage>
        <taxon>Bacteria</taxon>
        <taxon>Pseudomonadati</taxon>
        <taxon>Pseudomonadota</taxon>
        <taxon>Betaproteobacteria</taxon>
        <taxon>Burkholderiales</taxon>
        <taxon>Burkholderiaceae</taxon>
        <taxon>Burkholderia</taxon>
        <taxon>Burkholderia cepacia complex</taxon>
    </lineage>
</organism>